<name>A0A811BMF1_9VIRU</name>
<sequence length="205" mass="22369">MSINDALPAEILLAVLTEPEVDPMRPVLGWVCSKWRSIVSMAPAPRRDAWSLLDGYAAERDFVGLFEWMDAIGRPRALAACQAAAAGGRTATLMWLVERGWPVDMSVYAMAARMGHASALAWLLLRPDALTMDESVLDGAISNGCTIDHLECGRSLACKGRIGGRGCGRNARGRPIGQDRDRRVDGARETTAARVGRCHLRRRLE</sequence>
<dbReference type="Proteomes" id="UP001253637">
    <property type="component" value="Segment"/>
</dbReference>
<reference evidence="2" key="1">
    <citation type="submission" date="2021-04" db="EMBL/GenBank/DDBJ databases">
        <title>Draft Genome Sequence of Pandoravirus japonicus, Isolated from the Sabaishi River of Niigata, Japan.</title>
        <authorList>
            <person name="Hosokawa N."/>
            <person name="Takahashi H."/>
            <person name="Aoki K."/>
            <person name="Takemura M."/>
        </authorList>
    </citation>
    <scope>NUCLEOTIDE SEQUENCE</scope>
</reference>
<dbReference type="EMBL" id="LC625835">
    <property type="protein sequence ID" value="BCU03124.1"/>
    <property type="molecule type" value="Genomic_DNA"/>
</dbReference>
<evidence type="ECO:0000313" key="3">
    <source>
        <dbReference type="Proteomes" id="UP001253637"/>
    </source>
</evidence>
<feature type="region of interest" description="Disordered" evidence="1">
    <location>
        <begin position="169"/>
        <end position="188"/>
    </location>
</feature>
<evidence type="ECO:0000313" key="2">
    <source>
        <dbReference type="EMBL" id="BCU03124.1"/>
    </source>
</evidence>
<proteinExistence type="predicted"/>
<feature type="compositionally biased region" description="Basic and acidic residues" evidence="1">
    <location>
        <begin position="177"/>
        <end position="188"/>
    </location>
</feature>
<evidence type="ECO:0000256" key="1">
    <source>
        <dbReference type="SAM" id="MobiDB-lite"/>
    </source>
</evidence>
<protein>
    <submittedName>
        <fullName evidence="2">Ankyrin repeat domain containing protein</fullName>
    </submittedName>
</protein>
<organism evidence="2 3">
    <name type="scientific">Pandoravirus japonicus</name>
    <dbReference type="NCBI Taxonomy" id="2823154"/>
    <lineage>
        <taxon>Viruses</taxon>
        <taxon>Pandoravirus</taxon>
    </lineage>
</organism>
<accession>A0A811BMF1</accession>